<dbReference type="Proteomes" id="UP000177791">
    <property type="component" value="Unassembled WGS sequence"/>
</dbReference>
<comment type="caution">
    <text evidence="7">The sequence shown here is derived from an EMBL/GenBank/DDBJ whole genome shotgun (WGS) entry which is preliminary data.</text>
</comment>
<evidence type="ECO:0000256" key="1">
    <source>
        <dbReference type="ARBA" id="ARBA00000085"/>
    </source>
</evidence>
<dbReference type="SUPFAM" id="SSF48452">
    <property type="entry name" value="TPR-like"/>
    <property type="match status" value="2"/>
</dbReference>
<dbReference type="PANTHER" id="PTHR43065:SF42">
    <property type="entry name" value="TWO-COMPONENT SENSOR PPRA"/>
    <property type="match status" value="1"/>
</dbReference>
<dbReference type="InterPro" id="IPR003594">
    <property type="entry name" value="HATPase_dom"/>
</dbReference>
<dbReference type="InterPro" id="IPR019734">
    <property type="entry name" value="TPR_rpt"/>
</dbReference>
<dbReference type="Gene3D" id="1.25.40.10">
    <property type="entry name" value="Tetratricopeptide repeat domain"/>
    <property type="match status" value="1"/>
</dbReference>
<keyword evidence="5" id="KW-1133">Transmembrane helix</keyword>
<dbReference type="InterPro" id="IPR004358">
    <property type="entry name" value="Sig_transdc_His_kin-like_C"/>
</dbReference>
<dbReference type="InterPro" id="IPR036097">
    <property type="entry name" value="HisK_dim/P_sf"/>
</dbReference>
<evidence type="ECO:0000259" key="6">
    <source>
        <dbReference type="PROSITE" id="PS50109"/>
    </source>
</evidence>
<dbReference type="PROSITE" id="PS50109">
    <property type="entry name" value="HIS_KIN"/>
    <property type="match status" value="1"/>
</dbReference>
<feature type="domain" description="Histidine kinase" evidence="6">
    <location>
        <begin position="406"/>
        <end position="651"/>
    </location>
</feature>
<keyword evidence="5" id="KW-0472">Membrane</keyword>
<organism evidence="7 8">
    <name type="scientific">Hymenobacter glacialis</name>
    <dbReference type="NCBI Taxonomy" id="1908236"/>
    <lineage>
        <taxon>Bacteria</taxon>
        <taxon>Pseudomonadati</taxon>
        <taxon>Bacteroidota</taxon>
        <taxon>Cytophagia</taxon>
        <taxon>Cytophagales</taxon>
        <taxon>Hymenobacteraceae</taxon>
        <taxon>Hymenobacter</taxon>
    </lineage>
</organism>
<dbReference type="InterPro" id="IPR003661">
    <property type="entry name" value="HisK_dim/P_dom"/>
</dbReference>
<keyword evidence="4" id="KW-0175">Coiled coil</keyword>
<keyword evidence="3" id="KW-0597">Phosphoprotein</keyword>
<dbReference type="Gene3D" id="1.10.287.130">
    <property type="match status" value="1"/>
</dbReference>
<dbReference type="SUPFAM" id="SSF55874">
    <property type="entry name" value="ATPase domain of HSP90 chaperone/DNA topoisomerase II/histidine kinase"/>
    <property type="match status" value="1"/>
</dbReference>
<dbReference type="PANTHER" id="PTHR43065">
    <property type="entry name" value="SENSOR HISTIDINE KINASE"/>
    <property type="match status" value="1"/>
</dbReference>
<gene>
    <name evidence="7" type="ORF">BEN48_06255</name>
</gene>
<protein>
    <recommendedName>
        <fullName evidence="2">histidine kinase</fullName>
        <ecNumber evidence="2">2.7.13.3</ecNumber>
    </recommendedName>
</protein>
<dbReference type="InterPro" id="IPR036890">
    <property type="entry name" value="HATPase_C_sf"/>
</dbReference>
<dbReference type="STRING" id="1908236.BEN48_06255"/>
<dbReference type="InterPro" id="IPR011990">
    <property type="entry name" value="TPR-like_helical_dom_sf"/>
</dbReference>
<comment type="catalytic activity">
    <reaction evidence="1">
        <text>ATP + protein L-histidine = ADP + protein N-phospho-L-histidine.</text>
        <dbReference type="EC" id="2.7.13.3"/>
    </reaction>
</comment>
<dbReference type="SUPFAM" id="SSF47384">
    <property type="entry name" value="Homodimeric domain of signal transducing histidine kinase"/>
    <property type="match status" value="1"/>
</dbReference>
<dbReference type="GO" id="GO:0000155">
    <property type="term" value="F:phosphorelay sensor kinase activity"/>
    <property type="evidence" value="ECO:0007669"/>
    <property type="project" value="InterPro"/>
</dbReference>
<name>A0A1G1SRS7_9BACT</name>
<dbReference type="SMART" id="SM00028">
    <property type="entry name" value="TPR"/>
    <property type="match status" value="5"/>
</dbReference>
<proteinExistence type="predicted"/>
<dbReference type="Pfam" id="PF00512">
    <property type="entry name" value="HisKA"/>
    <property type="match status" value="1"/>
</dbReference>
<accession>A0A1G1SRS7</accession>
<feature type="transmembrane region" description="Helical" evidence="5">
    <location>
        <begin position="346"/>
        <end position="364"/>
    </location>
</feature>
<dbReference type="PRINTS" id="PR00344">
    <property type="entry name" value="BCTRLSENSOR"/>
</dbReference>
<sequence>MLLLLGVAAAPARALPPPPQSRAIDSLRYLLSLPQTDYDRVILLCQVSDQLWTQRTDSAAVYAIKALTLARRVNYRNGEGEALNRLGAALRESNLARALELFQQSLRIAKATRDPALEAQNLRSIGIIYVYLRDKQQGLDYYFRALKIGQKLGDQRRVVIELSNIGLAYDLFNELDSAQIYQERAHALARRLRTPTNYILYGLGNVARKQGRLAEARDFYRQSIAESKKVQHLRSLNFAYVGLATLYQQQGQADSSIYYARLGAQAAQTNGFLRGVLNASTLLTQDFKKRGPADSALKYQSLMLVMKDTLFGQEKVMSVQRLNYREQQRAQAAAASQAALKSRYRTYGLVAGVVGLVALALLLWRHARQQQRAKEALEQSLAELKTAQEQLVQREKMAFLGELTAGIAHELQNPLNFVKNFAEVSTELVDEITGEHHAATGQGPSRNAGLEQEILAGLKQNLQKISQHGQRATSIIKGMLEHSRTGTGQRELTNLNALVDESLRLAYQGLRTKERDFTAQLTTSFDASLADVPVVPQDLSRVLINLFTNAFHAVQQRQRQHLGAAYAPEVAVTTQAVPGGVEIRIRDNGTGMSEKVRSKIFQPFFTTKPVGEGTGLGLSLSHDIVTTGHGGTLAVESQEDQGTEFILALPA</sequence>
<keyword evidence="8" id="KW-1185">Reference proteome</keyword>
<dbReference type="AlphaFoldDB" id="A0A1G1SRS7"/>
<evidence type="ECO:0000256" key="5">
    <source>
        <dbReference type="SAM" id="Phobius"/>
    </source>
</evidence>
<dbReference type="EMBL" id="MDZC01000123">
    <property type="protein sequence ID" value="OGX81321.1"/>
    <property type="molecule type" value="Genomic_DNA"/>
</dbReference>
<evidence type="ECO:0000313" key="8">
    <source>
        <dbReference type="Proteomes" id="UP000177791"/>
    </source>
</evidence>
<feature type="coiled-coil region" evidence="4">
    <location>
        <begin position="367"/>
        <end position="397"/>
    </location>
</feature>
<evidence type="ECO:0000256" key="4">
    <source>
        <dbReference type="SAM" id="Coils"/>
    </source>
</evidence>
<dbReference type="CDD" id="cd00082">
    <property type="entry name" value="HisKA"/>
    <property type="match status" value="1"/>
</dbReference>
<dbReference type="Pfam" id="PF02518">
    <property type="entry name" value="HATPase_c"/>
    <property type="match status" value="1"/>
</dbReference>
<dbReference type="SMART" id="SM00388">
    <property type="entry name" value="HisKA"/>
    <property type="match status" value="1"/>
</dbReference>
<evidence type="ECO:0000313" key="7">
    <source>
        <dbReference type="EMBL" id="OGX81321.1"/>
    </source>
</evidence>
<dbReference type="SMART" id="SM00387">
    <property type="entry name" value="HATPase_c"/>
    <property type="match status" value="1"/>
</dbReference>
<dbReference type="Gene3D" id="3.30.565.10">
    <property type="entry name" value="Histidine kinase-like ATPase, C-terminal domain"/>
    <property type="match status" value="1"/>
</dbReference>
<reference evidence="7 8" key="1">
    <citation type="submission" date="2016-08" db="EMBL/GenBank/DDBJ databases">
        <title>Hymenobacter coccineus sp. nov., Hymenobacter lapidarius sp. nov. and Hymenobacter glacialis sp. nov., isolated from Antarctic soil.</title>
        <authorList>
            <person name="Sedlacek I."/>
            <person name="Kralova S."/>
            <person name="Kyrova K."/>
            <person name="Maslanova I."/>
            <person name="Stankova E."/>
            <person name="Vrbovska V."/>
            <person name="Nemec M."/>
            <person name="Bartak M."/>
            <person name="Svec P."/>
            <person name="Busse H.-J."/>
            <person name="Pantucek R."/>
        </authorList>
    </citation>
    <scope>NUCLEOTIDE SEQUENCE [LARGE SCALE GENOMIC DNA]</scope>
    <source>
        <strain evidence="7 8">CCM 8648</strain>
    </source>
</reference>
<evidence type="ECO:0000256" key="3">
    <source>
        <dbReference type="ARBA" id="ARBA00022553"/>
    </source>
</evidence>
<dbReference type="EC" id="2.7.13.3" evidence="2"/>
<evidence type="ECO:0000256" key="2">
    <source>
        <dbReference type="ARBA" id="ARBA00012438"/>
    </source>
</evidence>
<dbReference type="InterPro" id="IPR005467">
    <property type="entry name" value="His_kinase_dom"/>
</dbReference>
<keyword evidence="5" id="KW-0812">Transmembrane</keyword>